<accession>A0A9J5YG12</accession>
<proteinExistence type="predicted"/>
<dbReference type="AlphaFoldDB" id="A0A9J5YG12"/>
<name>A0A9J5YG12_SOLCO</name>
<comment type="caution">
    <text evidence="2">The sequence shown here is derived from an EMBL/GenBank/DDBJ whole genome shotgun (WGS) entry which is preliminary data.</text>
</comment>
<dbReference type="EMBL" id="JACXVP010000006">
    <property type="protein sequence ID" value="KAG5599683.1"/>
    <property type="molecule type" value="Genomic_DNA"/>
</dbReference>
<feature type="compositionally biased region" description="Polar residues" evidence="1">
    <location>
        <begin position="31"/>
        <end position="41"/>
    </location>
</feature>
<feature type="compositionally biased region" description="Polar residues" evidence="1">
    <location>
        <begin position="56"/>
        <end position="72"/>
    </location>
</feature>
<reference evidence="2 3" key="1">
    <citation type="submission" date="2020-09" db="EMBL/GenBank/DDBJ databases">
        <title>De no assembly of potato wild relative species, Solanum commersonii.</title>
        <authorList>
            <person name="Cho K."/>
        </authorList>
    </citation>
    <scope>NUCLEOTIDE SEQUENCE [LARGE SCALE GENOMIC DNA]</scope>
    <source>
        <strain evidence="2">LZ3.2</strain>
        <tissue evidence="2">Leaf</tissue>
    </source>
</reference>
<evidence type="ECO:0000313" key="3">
    <source>
        <dbReference type="Proteomes" id="UP000824120"/>
    </source>
</evidence>
<feature type="region of interest" description="Disordered" evidence="1">
    <location>
        <begin position="24"/>
        <end position="75"/>
    </location>
</feature>
<sequence>MEMIPTSYTNIQRIEVEYLKHEAEKKKAAPVNSSPVVDTNTLPAEEPLPTPAPTPSGTSSLVSSDTPGSSAATLPPRSAVLAHYADRPAARLEASILGMIQTTLTDVVTPLSATIDPLTTRISVCEHSQGATEEVTALKAAIVALRRGVD</sequence>
<evidence type="ECO:0000256" key="1">
    <source>
        <dbReference type="SAM" id="MobiDB-lite"/>
    </source>
</evidence>
<protein>
    <recommendedName>
        <fullName evidence="4">Polyprotein protein</fullName>
    </recommendedName>
</protein>
<organism evidence="2 3">
    <name type="scientific">Solanum commersonii</name>
    <name type="common">Commerson's wild potato</name>
    <name type="synonym">Commerson's nightshade</name>
    <dbReference type="NCBI Taxonomy" id="4109"/>
    <lineage>
        <taxon>Eukaryota</taxon>
        <taxon>Viridiplantae</taxon>
        <taxon>Streptophyta</taxon>
        <taxon>Embryophyta</taxon>
        <taxon>Tracheophyta</taxon>
        <taxon>Spermatophyta</taxon>
        <taxon>Magnoliopsida</taxon>
        <taxon>eudicotyledons</taxon>
        <taxon>Gunneridae</taxon>
        <taxon>Pentapetalae</taxon>
        <taxon>asterids</taxon>
        <taxon>lamiids</taxon>
        <taxon>Solanales</taxon>
        <taxon>Solanaceae</taxon>
        <taxon>Solanoideae</taxon>
        <taxon>Solaneae</taxon>
        <taxon>Solanum</taxon>
    </lineage>
</organism>
<evidence type="ECO:0008006" key="4">
    <source>
        <dbReference type="Google" id="ProtNLM"/>
    </source>
</evidence>
<evidence type="ECO:0000313" key="2">
    <source>
        <dbReference type="EMBL" id="KAG5599683.1"/>
    </source>
</evidence>
<keyword evidence="3" id="KW-1185">Reference proteome</keyword>
<dbReference type="Proteomes" id="UP000824120">
    <property type="component" value="Chromosome 6"/>
</dbReference>
<gene>
    <name evidence="2" type="ORF">H5410_031053</name>
</gene>